<accession>A0AAT9GKP2</accession>
<evidence type="ECO:0000313" key="2">
    <source>
        <dbReference type="EMBL" id="BFG71072.1"/>
    </source>
</evidence>
<dbReference type="RefSeq" id="WP_353548708.1">
    <property type="nucleotide sequence ID" value="NZ_AP029612.1"/>
</dbReference>
<organism evidence="2">
    <name type="scientific">Sediminibacterium sp. KACHI17</name>
    <dbReference type="NCBI Taxonomy" id="1751071"/>
    <lineage>
        <taxon>Bacteria</taxon>
        <taxon>Pseudomonadati</taxon>
        <taxon>Bacteroidota</taxon>
        <taxon>Chitinophagia</taxon>
        <taxon>Chitinophagales</taxon>
        <taxon>Chitinophagaceae</taxon>
        <taxon>Sediminibacterium</taxon>
    </lineage>
</organism>
<reference evidence="2" key="1">
    <citation type="submission" date="2024-02" db="EMBL/GenBank/DDBJ databases">
        <title>Sediminibacterium planktonica sp. nov. and Sediminibacterium longus sp. nov., isolated from surface lake and river water.</title>
        <authorList>
            <person name="Watanabe K."/>
            <person name="Takemine S."/>
            <person name="Ishii Y."/>
            <person name="Ogata Y."/>
            <person name="Shindo C."/>
            <person name="Suda W."/>
        </authorList>
    </citation>
    <scope>NUCLEOTIDE SEQUENCE</scope>
    <source>
        <strain evidence="2">KACHI17</strain>
    </source>
</reference>
<name>A0AAT9GKP2_9BACT</name>
<protein>
    <submittedName>
        <fullName evidence="2">ChaN family lipoprotein</fullName>
    </submittedName>
</protein>
<dbReference type="CDD" id="cd14727">
    <property type="entry name" value="ChanN-like"/>
    <property type="match status" value="1"/>
</dbReference>
<proteinExistence type="predicted"/>
<feature type="domain" description="Haem-binding uptake Tiki superfamily ChaN" evidence="1">
    <location>
        <begin position="39"/>
        <end position="238"/>
    </location>
</feature>
<dbReference type="SUPFAM" id="SSF159501">
    <property type="entry name" value="EreA/ChaN-like"/>
    <property type="match status" value="1"/>
</dbReference>
<sequence length="283" mass="32379">MKHIILITTLLLSLSLYAQKKQPYIIYDAKGKKVSYEKMVKRLTEKDVLLFGEYHNNAIAHWLQLEVTKDLKEKRALVLGAEMFEQDNQEALDLYLAGTIKQKQLDSMARLWKNYPTDYAPLVNFAKENKIAFAATNVPRRYASMVSRGGFTVLDTISAKEKTWMAPLPIAYDAELPGYKKMIEMMGGHGGENLPKAQALKDATMAHFILKYLRQGSMLIHYNGAYHSDYYDGINWYLKRQNPGLKIGTISTVSQKNIHQLEKEHLGKADFIICVDEDMTNTY</sequence>
<dbReference type="AlphaFoldDB" id="A0AAT9GKP2"/>
<keyword evidence="2" id="KW-0449">Lipoprotein</keyword>
<dbReference type="Pfam" id="PF04187">
    <property type="entry name" value="Cofac_haem_bdg"/>
    <property type="match status" value="1"/>
</dbReference>
<dbReference type="InterPro" id="IPR007314">
    <property type="entry name" value="Cofac_haem-bd_dom"/>
</dbReference>
<gene>
    <name evidence="2" type="ORF">KACHI17_19530</name>
</gene>
<evidence type="ECO:0000259" key="1">
    <source>
        <dbReference type="Pfam" id="PF04187"/>
    </source>
</evidence>
<dbReference type="EMBL" id="AP029612">
    <property type="protein sequence ID" value="BFG71072.1"/>
    <property type="molecule type" value="Genomic_DNA"/>
</dbReference>
<dbReference type="Gene3D" id="3.40.50.11550">
    <property type="match status" value="1"/>
</dbReference>